<dbReference type="AlphaFoldDB" id="A0A451A3Z7"/>
<proteinExistence type="predicted"/>
<reference evidence="1" key="1">
    <citation type="submission" date="2019-02" db="EMBL/GenBank/DDBJ databases">
        <authorList>
            <person name="Gruber-Vodicka R. H."/>
            <person name="Seah K. B. B."/>
        </authorList>
    </citation>
    <scope>NUCLEOTIDE SEQUENCE</scope>
    <source>
        <strain evidence="1">BECK_BZ126</strain>
    </source>
</reference>
<evidence type="ECO:0000313" key="1">
    <source>
        <dbReference type="EMBL" id="VFK60746.1"/>
    </source>
</evidence>
<dbReference type="EMBL" id="CAADFW010000049">
    <property type="protein sequence ID" value="VFK60746.1"/>
    <property type="molecule type" value="Genomic_DNA"/>
</dbReference>
<accession>A0A451A3Z7</accession>
<gene>
    <name evidence="1" type="ORF">BECKTC1821F_GA0114240_104915</name>
</gene>
<organism evidence="1">
    <name type="scientific">Candidatus Kentrum sp. TC</name>
    <dbReference type="NCBI Taxonomy" id="2126339"/>
    <lineage>
        <taxon>Bacteria</taxon>
        <taxon>Pseudomonadati</taxon>
        <taxon>Pseudomonadota</taxon>
        <taxon>Gammaproteobacteria</taxon>
        <taxon>Candidatus Kentrum</taxon>
    </lineage>
</organism>
<protein>
    <submittedName>
        <fullName evidence="1">Uncharacterized protein</fullName>
    </submittedName>
</protein>
<sequence length="76" mass="8392">MRVRLMLDRNSARPLGFLHRETVMFALQESKVDVGFDLRPLASCGSPPRIGLHLFTTIQVSLYSEAAAETSGENGE</sequence>
<name>A0A451A3Z7_9GAMM</name>